<keyword evidence="2" id="KW-1185">Reference proteome</keyword>
<comment type="caution">
    <text evidence="1">The sequence shown here is derived from an EMBL/GenBank/DDBJ whole genome shotgun (WGS) entry which is preliminary data.</text>
</comment>
<accession>A0A9P1IXF3</accession>
<dbReference type="AlphaFoldDB" id="A0A9P1IXF3"/>
<evidence type="ECO:0000313" key="2">
    <source>
        <dbReference type="Proteomes" id="UP001152747"/>
    </source>
</evidence>
<sequence length="110" mass="12889">MANVFTKQSFIACLSSITNQYQQRSEKPVELPDGGITSFIYYLREEFRKLHAKCVAMLLPNNQPNLSIVNYLRLERRIYRLRVLEEEIYTQLGRINLETSVDINANLEFS</sequence>
<evidence type="ECO:0000313" key="1">
    <source>
        <dbReference type="EMBL" id="CAI5452491.1"/>
    </source>
</evidence>
<dbReference type="EMBL" id="CANHGI010000005">
    <property type="protein sequence ID" value="CAI5452491.1"/>
    <property type="molecule type" value="Genomic_DNA"/>
</dbReference>
<gene>
    <name evidence="1" type="ORF">CAMP_LOCUS15128</name>
</gene>
<reference evidence="1" key="1">
    <citation type="submission" date="2022-11" db="EMBL/GenBank/DDBJ databases">
        <authorList>
            <person name="Kikuchi T."/>
        </authorList>
    </citation>
    <scope>NUCLEOTIDE SEQUENCE</scope>
    <source>
        <strain evidence="1">PS1010</strain>
    </source>
</reference>
<dbReference type="Proteomes" id="UP001152747">
    <property type="component" value="Unassembled WGS sequence"/>
</dbReference>
<proteinExistence type="predicted"/>
<name>A0A9P1IXF3_9PELO</name>
<protein>
    <submittedName>
        <fullName evidence="1">Uncharacterized protein</fullName>
    </submittedName>
</protein>
<organism evidence="1 2">
    <name type="scientific">Caenorhabditis angaria</name>
    <dbReference type="NCBI Taxonomy" id="860376"/>
    <lineage>
        <taxon>Eukaryota</taxon>
        <taxon>Metazoa</taxon>
        <taxon>Ecdysozoa</taxon>
        <taxon>Nematoda</taxon>
        <taxon>Chromadorea</taxon>
        <taxon>Rhabditida</taxon>
        <taxon>Rhabditina</taxon>
        <taxon>Rhabditomorpha</taxon>
        <taxon>Rhabditoidea</taxon>
        <taxon>Rhabditidae</taxon>
        <taxon>Peloderinae</taxon>
        <taxon>Caenorhabditis</taxon>
    </lineage>
</organism>